<dbReference type="Gramene" id="GBG70923">
    <property type="protein sequence ID" value="GBG70923"/>
    <property type="gene ID" value="CBR_g8225"/>
</dbReference>
<dbReference type="AlphaFoldDB" id="A0A388KLT9"/>
<evidence type="ECO:0000256" key="1">
    <source>
        <dbReference type="SAM" id="MobiDB-lite"/>
    </source>
</evidence>
<dbReference type="Proteomes" id="UP000265515">
    <property type="component" value="Unassembled WGS sequence"/>
</dbReference>
<evidence type="ECO:0000313" key="2">
    <source>
        <dbReference type="EMBL" id="GBG70923.1"/>
    </source>
</evidence>
<proteinExistence type="predicted"/>
<sequence length="171" mass="17224">MGNKGGEDGGVEVNGGEVAEAKTRGAIVGETLRGDSAGGNAGMVTDAMEERIETKGDTTAAMVTDAMEEHTETKGDTTAVVATDAMEEHTGTRGDTTVAGQVAPVESIVEATKANKEEAANRKGPARVTNDMEGVTKIDEDAGAADAGNEKEAVIGVTNADDEEGAATGVV</sequence>
<reference evidence="2 3" key="1">
    <citation type="journal article" date="2018" name="Cell">
        <title>The Chara Genome: Secondary Complexity and Implications for Plant Terrestrialization.</title>
        <authorList>
            <person name="Nishiyama T."/>
            <person name="Sakayama H."/>
            <person name="Vries J.D."/>
            <person name="Buschmann H."/>
            <person name="Saint-Marcoux D."/>
            <person name="Ullrich K.K."/>
            <person name="Haas F.B."/>
            <person name="Vanderstraeten L."/>
            <person name="Becker D."/>
            <person name="Lang D."/>
            <person name="Vosolsobe S."/>
            <person name="Rombauts S."/>
            <person name="Wilhelmsson P.K.I."/>
            <person name="Janitza P."/>
            <person name="Kern R."/>
            <person name="Heyl A."/>
            <person name="Rumpler F."/>
            <person name="Villalobos L.I.A.C."/>
            <person name="Clay J.M."/>
            <person name="Skokan R."/>
            <person name="Toyoda A."/>
            <person name="Suzuki Y."/>
            <person name="Kagoshima H."/>
            <person name="Schijlen E."/>
            <person name="Tajeshwar N."/>
            <person name="Catarino B."/>
            <person name="Hetherington A.J."/>
            <person name="Saltykova A."/>
            <person name="Bonnot C."/>
            <person name="Breuninger H."/>
            <person name="Symeonidi A."/>
            <person name="Radhakrishnan G.V."/>
            <person name="Van Nieuwerburgh F."/>
            <person name="Deforce D."/>
            <person name="Chang C."/>
            <person name="Karol K.G."/>
            <person name="Hedrich R."/>
            <person name="Ulvskov P."/>
            <person name="Glockner G."/>
            <person name="Delwiche C.F."/>
            <person name="Petrasek J."/>
            <person name="Van de Peer Y."/>
            <person name="Friml J."/>
            <person name="Beilby M."/>
            <person name="Dolan L."/>
            <person name="Kohara Y."/>
            <person name="Sugano S."/>
            <person name="Fujiyama A."/>
            <person name="Delaux P.-M."/>
            <person name="Quint M."/>
            <person name="TheiBen G."/>
            <person name="Hagemann M."/>
            <person name="Harholt J."/>
            <person name="Dunand C."/>
            <person name="Zachgo S."/>
            <person name="Langdale J."/>
            <person name="Maumus F."/>
            <person name="Straeten D.V.D."/>
            <person name="Gould S.B."/>
            <person name="Rensing S.A."/>
        </authorList>
    </citation>
    <scope>NUCLEOTIDE SEQUENCE [LARGE SCALE GENOMIC DNA]</scope>
    <source>
        <strain evidence="2 3">S276</strain>
    </source>
</reference>
<dbReference type="EMBL" id="BFEA01000138">
    <property type="protein sequence ID" value="GBG70923.1"/>
    <property type="molecule type" value="Genomic_DNA"/>
</dbReference>
<accession>A0A388KLT9</accession>
<evidence type="ECO:0000313" key="3">
    <source>
        <dbReference type="Proteomes" id="UP000265515"/>
    </source>
</evidence>
<feature type="region of interest" description="Disordered" evidence="1">
    <location>
        <begin position="1"/>
        <end position="42"/>
    </location>
</feature>
<comment type="caution">
    <text evidence="2">The sequence shown here is derived from an EMBL/GenBank/DDBJ whole genome shotgun (WGS) entry which is preliminary data.</text>
</comment>
<keyword evidence="3" id="KW-1185">Reference proteome</keyword>
<protein>
    <submittedName>
        <fullName evidence="2">Uncharacterized protein</fullName>
    </submittedName>
</protein>
<name>A0A388KLT9_CHABU</name>
<feature type="region of interest" description="Disordered" evidence="1">
    <location>
        <begin position="114"/>
        <end position="135"/>
    </location>
</feature>
<gene>
    <name evidence="2" type="ORF">CBR_g8225</name>
</gene>
<organism evidence="2 3">
    <name type="scientific">Chara braunii</name>
    <name type="common">Braun's stonewort</name>
    <dbReference type="NCBI Taxonomy" id="69332"/>
    <lineage>
        <taxon>Eukaryota</taxon>
        <taxon>Viridiplantae</taxon>
        <taxon>Streptophyta</taxon>
        <taxon>Charophyceae</taxon>
        <taxon>Charales</taxon>
        <taxon>Characeae</taxon>
        <taxon>Chara</taxon>
    </lineage>
</organism>